<keyword evidence="4" id="KW-1185">Reference proteome</keyword>
<gene>
    <name evidence="2" type="ORF">ZHAS_00013991</name>
</gene>
<dbReference type="VEuPathDB" id="VectorBase:ASIS008659"/>
<dbReference type="AlphaFoldDB" id="A0A084W727"/>
<dbReference type="EMBL" id="KE525312">
    <property type="protein sequence ID" value="KFB46021.1"/>
    <property type="molecule type" value="Genomic_DNA"/>
</dbReference>
<accession>A0A084W727</accession>
<dbReference type="EnsemblMetazoa" id="ASIC013991-RA">
    <property type="protein sequence ID" value="ASIC013991-PA"/>
    <property type="gene ID" value="ASIC013991"/>
</dbReference>
<keyword evidence="1" id="KW-0732">Signal</keyword>
<evidence type="ECO:0000313" key="2">
    <source>
        <dbReference type="EMBL" id="KFB46021.1"/>
    </source>
</evidence>
<dbReference type="PANTHER" id="PTHR33964">
    <property type="entry name" value="RE45066P-RELATED"/>
    <property type="match status" value="1"/>
</dbReference>
<feature type="signal peptide" evidence="1">
    <location>
        <begin position="1"/>
        <end position="18"/>
    </location>
</feature>
<evidence type="ECO:0000313" key="4">
    <source>
        <dbReference type="Proteomes" id="UP000030765"/>
    </source>
</evidence>
<dbReference type="PANTHER" id="PTHR33964:SF2">
    <property type="entry name" value="IP09356P"/>
    <property type="match status" value="1"/>
</dbReference>
<proteinExistence type="predicted"/>
<protein>
    <submittedName>
        <fullName evidence="2">AGAP002650-PA-like protein</fullName>
    </submittedName>
</protein>
<sequence>MHLLLVKVDLAVSGFTVAEVITPEVILEIQFGTIGEGVVSHRDGNTNIHSHAVPPVPEISETYARQQDSNNTPEPFPEPVCGQIAQLLDRCFHNYTPSVAVELLHSVQIPETVEQIDSRCVLFDRGMQCVERYLEACVDGKERLIIDNEVYGAKRLYAFLCRDRGFQQEFLRHKGCFQYVHHDLDECSKEFVDILKVEIARTSQQSFNLQYMHFCCARYAYESCVYQSARHKCRPDSAVFLRHVAKLLSTDRHFANCDKIENEICSADRPTWGTLWALVVSVGLLLPSLVRNVFSS</sequence>
<dbReference type="EMBL" id="ATLV01021096">
    <property type="status" value="NOT_ANNOTATED_CDS"/>
    <property type="molecule type" value="Genomic_DNA"/>
</dbReference>
<dbReference type="Proteomes" id="UP000030765">
    <property type="component" value="Unassembled WGS sequence"/>
</dbReference>
<reference evidence="2 4" key="1">
    <citation type="journal article" date="2014" name="BMC Genomics">
        <title>Genome sequence of Anopheles sinensis provides insight into genetics basis of mosquito competence for malaria parasites.</title>
        <authorList>
            <person name="Zhou D."/>
            <person name="Zhang D."/>
            <person name="Ding G."/>
            <person name="Shi L."/>
            <person name="Hou Q."/>
            <person name="Ye Y."/>
            <person name="Xu Y."/>
            <person name="Zhou H."/>
            <person name="Xiong C."/>
            <person name="Li S."/>
            <person name="Yu J."/>
            <person name="Hong S."/>
            <person name="Yu X."/>
            <person name="Zou P."/>
            <person name="Chen C."/>
            <person name="Chang X."/>
            <person name="Wang W."/>
            <person name="Lv Y."/>
            <person name="Sun Y."/>
            <person name="Ma L."/>
            <person name="Shen B."/>
            <person name="Zhu C."/>
        </authorList>
    </citation>
    <scope>NUCLEOTIDE SEQUENCE [LARGE SCALE GENOMIC DNA]</scope>
</reference>
<dbReference type="VEuPathDB" id="VectorBase:ASIC013991"/>
<evidence type="ECO:0000256" key="1">
    <source>
        <dbReference type="SAM" id="SignalP"/>
    </source>
</evidence>
<feature type="chain" id="PRO_5001784569" evidence="1">
    <location>
        <begin position="19"/>
        <end position="296"/>
    </location>
</feature>
<dbReference type="STRING" id="74873.A0A084W727"/>
<organism evidence="2">
    <name type="scientific">Anopheles sinensis</name>
    <name type="common">Mosquito</name>
    <dbReference type="NCBI Taxonomy" id="74873"/>
    <lineage>
        <taxon>Eukaryota</taxon>
        <taxon>Metazoa</taxon>
        <taxon>Ecdysozoa</taxon>
        <taxon>Arthropoda</taxon>
        <taxon>Hexapoda</taxon>
        <taxon>Insecta</taxon>
        <taxon>Pterygota</taxon>
        <taxon>Neoptera</taxon>
        <taxon>Endopterygota</taxon>
        <taxon>Diptera</taxon>
        <taxon>Nematocera</taxon>
        <taxon>Culicoidea</taxon>
        <taxon>Culicidae</taxon>
        <taxon>Anophelinae</taxon>
        <taxon>Anopheles</taxon>
    </lineage>
</organism>
<dbReference type="OrthoDB" id="10051804at2759"/>
<reference evidence="3" key="2">
    <citation type="submission" date="2020-05" db="UniProtKB">
        <authorList>
            <consortium name="EnsemblMetazoa"/>
        </authorList>
    </citation>
    <scope>IDENTIFICATION</scope>
</reference>
<evidence type="ECO:0000313" key="3">
    <source>
        <dbReference type="EnsemblMetazoa" id="ASIC013991-PA"/>
    </source>
</evidence>
<name>A0A084W727_ANOSI</name>